<name>A0A0W0FB63_MONRR</name>
<evidence type="ECO:0000313" key="3">
    <source>
        <dbReference type="EMBL" id="KTB33426.1"/>
    </source>
</evidence>
<dbReference type="Gene3D" id="3.10.20.90">
    <property type="entry name" value="Phosphatidylinositol 3-kinase Catalytic Subunit, Chain A, domain 1"/>
    <property type="match status" value="1"/>
</dbReference>
<feature type="compositionally biased region" description="Pro residues" evidence="1">
    <location>
        <begin position="618"/>
        <end position="640"/>
    </location>
</feature>
<evidence type="ECO:0000256" key="1">
    <source>
        <dbReference type="SAM" id="MobiDB-lite"/>
    </source>
</evidence>
<feature type="compositionally biased region" description="Low complexity" evidence="1">
    <location>
        <begin position="270"/>
        <end position="284"/>
    </location>
</feature>
<dbReference type="Proteomes" id="UP000054988">
    <property type="component" value="Unassembled WGS sequence"/>
</dbReference>
<feature type="region of interest" description="Disordered" evidence="1">
    <location>
        <begin position="464"/>
        <end position="688"/>
    </location>
</feature>
<evidence type="ECO:0000313" key="4">
    <source>
        <dbReference type="Proteomes" id="UP000054988"/>
    </source>
</evidence>
<dbReference type="InterPro" id="IPR000270">
    <property type="entry name" value="PB1_dom"/>
</dbReference>
<feature type="compositionally biased region" description="Basic and acidic residues" evidence="1">
    <location>
        <begin position="183"/>
        <end position="192"/>
    </location>
</feature>
<feature type="domain" description="PB1" evidence="2">
    <location>
        <begin position="6"/>
        <end position="85"/>
    </location>
</feature>
<proteinExistence type="predicted"/>
<feature type="region of interest" description="Disordered" evidence="1">
    <location>
        <begin position="227"/>
        <end position="294"/>
    </location>
</feature>
<feature type="compositionally biased region" description="Polar residues" evidence="1">
    <location>
        <begin position="464"/>
        <end position="473"/>
    </location>
</feature>
<feature type="region of interest" description="Disordered" evidence="1">
    <location>
        <begin position="408"/>
        <end position="432"/>
    </location>
</feature>
<dbReference type="Pfam" id="PF00564">
    <property type="entry name" value="PB1"/>
    <property type="match status" value="1"/>
</dbReference>
<dbReference type="EMBL" id="LATX01002176">
    <property type="protein sequence ID" value="KTB33426.1"/>
    <property type="molecule type" value="Genomic_DNA"/>
</dbReference>
<feature type="region of interest" description="Disordered" evidence="1">
    <location>
        <begin position="166"/>
        <end position="192"/>
    </location>
</feature>
<dbReference type="AlphaFoldDB" id="A0A0W0FB63"/>
<dbReference type="SUPFAM" id="SSF54277">
    <property type="entry name" value="CAD &amp; PB1 domains"/>
    <property type="match status" value="1"/>
</dbReference>
<dbReference type="eggNOG" id="ENOG502QTAC">
    <property type="taxonomic scope" value="Eukaryota"/>
</dbReference>
<feature type="region of interest" description="Disordered" evidence="1">
    <location>
        <begin position="92"/>
        <end position="117"/>
    </location>
</feature>
<reference evidence="3 4" key="1">
    <citation type="submission" date="2015-12" db="EMBL/GenBank/DDBJ databases">
        <title>Draft genome sequence of Moniliophthora roreri, the causal agent of frosty pod rot of cacao.</title>
        <authorList>
            <person name="Aime M.C."/>
            <person name="Diaz-Valderrama J.R."/>
            <person name="Kijpornyongpan T."/>
            <person name="Phillips-Mora W."/>
        </authorList>
    </citation>
    <scope>NUCLEOTIDE SEQUENCE [LARGE SCALE GENOMIC DNA]</scope>
    <source>
        <strain evidence="3 4">MCA 2952</strain>
    </source>
</reference>
<evidence type="ECO:0000259" key="2">
    <source>
        <dbReference type="Pfam" id="PF00564"/>
    </source>
</evidence>
<feature type="compositionally biased region" description="Basic and acidic residues" evidence="1">
    <location>
        <begin position="562"/>
        <end position="585"/>
    </location>
</feature>
<protein>
    <recommendedName>
        <fullName evidence="2">PB1 domain-containing protein</fullName>
    </recommendedName>
</protein>
<feature type="compositionally biased region" description="Pro residues" evidence="1">
    <location>
        <begin position="477"/>
        <end position="533"/>
    </location>
</feature>
<gene>
    <name evidence="3" type="ORF">WG66_14044</name>
</gene>
<organism evidence="3 4">
    <name type="scientific">Moniliophthora roreri</name>
    <name type="common">Frosty pod rot fungus</name>
    <name type="synonym">Monilia roreri</name>
    <dbReference type="NCBI Taxonomy" id="221103"/>
    <lineage>
        <taxon>Eukaryota</taxon>
        <taxon>Fungi</taxon>
        <taxon>Dikarya</taxon>
        <taxon>Basidiomycota</taxon>
        <taxon>Agaricomycotina</taxon>
        <taxon>Agaricomycetes</taxon>
        <taxon>Agaricomycetidae</taxon>
        <taxon>Agaricales</taxon>
        <taxon>Marasmiineae</taxon>
        <taxon>Marasmiaceae</taxon>
        <taxon>Moniliophthora</taxon>
    </lineage>
</organism>
<comment type="caution">
    <text evidence="3">The sequence shown here is derived from an EMBL/GenBank/DDBJ whole genome shotgun (WGS) entry which is preliminary data.</text>
</comment>
<feature type="compositionally biased region" description="Polar residues" evidence="1">
    <location>
        <begin position="92"/>
        <end position="115"/>
    </location>
</feature>
<feature type="compositionally biased region" description="Low complexity" evidence="1">
    <location>
        <begin position="664"/>
        <end position="675"/>
    </location>
</feature>
<sequence length="765" mass="82607">MSSNSVQFKLKASDGLTRLALFPFKPTWLALADKIHFLFDIPLDKVALSYRDSDDDEITLSTQEELEGFYRASFQPGQIIKFNVFDLSSARSVNDKSLPSTPRGSSTNPRNTFGGNLSDGLPFNIDEDWQHFPSHHLGGIFVGGHPRNPDESSLHAFVEVLDSDIKSSSSSSSSSITTQPTPRLDKGKAKALDDDLSSVASVIAEEEPERKPDIHVLGRRASSGLFETAVPSRRSSRRSSIVAVPIGNESTPKQSLKELRRSSVTPSTRSNPASSIPVAPSASEESADPPLPELDANSLERERANPSLSNDIANLLSTLSNIISTHPELSEGLKNILHNAASGNYWAVQRDAMSAMAQNAAESISRADQEAGRRVAEALGSLFRAISQVVDIVPPAATAPIEAPAPNATAANNTAREPDVTTEPVGAGASFGTPWSRPWFGRGWGAGPYPYPPYQMFGRRSSDFSSYRGSFLQNRPPFGPYGPPPPPGPPPSGFHPPPPPPPPPPPGPPGPPPHVPGFPPPPPFSGPPHPPMPGADSFMSYQREKKNSQDLRAQVEAAKLLYKAEKERYRQDREERKRERNRKMIEMFQDMSMDQHNDRPVGTGPVPNATNFSNPNSNIPPPPAGNPPPVPKVPEKPTPTDPAAIISKGGDHFPSFELAKVPQRSNSQRGGPSRSGSRRISENMDPVSRAVKRILKKLGDMGFTERAHPDLASRVRALLPEGAAPTPDKEEDIATTLVNELVSRTKSPVASGSKFKGDAIPGSWN</sequence>
<feature type="region of interest" description="Disordered" evidence="1">
    <location>
        <begin position="744"/>
        <end position="765"/>
    </location>
</feature>
<accession>A0A0W0FB63</accession>